<dbReference type="SUPFAM" id="SSF52540">
    <property type="entry name" value="P-loop containing nucleoside triphosphate hydrolases"/>
    <property type="match status" value="1"/>
</dbReference>
<evidence type="ECO:0000256" key="1">
    <source>
        <dbReference type="SAM" id="MobiDB-lite"/>
    </source>
</evidence>
<gene>
    <name evidence="4" type="primary">traG</name>
    <name evidence="4" type="ORF">BLL52_4221</name>
</gene>
<dbReference type="AlphaFoldDB" id="A0A1Q8Y8Y0"/>
<evidence type="ECO:0000313" key="4">
    <source>
        <dbReference type="EMBL" id="OLP04458.1"/>
    </source>
</evidence>
<dbReference type="Gene3D" id="3.40.50.300">
    <property type="entry name" value="P-loop containing nucleotide triphosphate hydrolases"/>
    <property type="match status" value="2"/>
</dbReference>
<sequence length="679" mass="74447">MNEIFQALRSEPIGGTKDTICLLVIAAGFISAFPPMSGYIAGYSHGLTFPVVGQIKIPGTLAAELSLMLAAAVAAYHLTYSILKKSRSRFVIPTSCKVESSDPMDYPPNESNGLILGYTTDDGTPITISDEDICRHGLIEGQTGMGKSVFGKSLMFQQIQRGGGLLFVDGKLDSDNIQELYEFAVYCGRGKDFQVINPGQPEKSNTYSPILYGEPDEIASRIISLIPSTTASAGADYYKQTSNLALVVFISALQEESPATVQQWIEEAKKTNTPLEYLNSNRIKGRAFNFLDLALLTMNEGVLNNLMKTINQLAPNSMARKNLSIFLEQYAKDQNLDGTITKLNVDLKRLKEMLGGIGARMQQFGSGNFGQVLNSYNPEVKMYEAIRDSKITYVALPTMGKDVAAQNLGKMVVADLRTSISWLQTNKEDRPKIPFLAFLDEMSSYSTEALNIMFEQSRSARVALLPAIQTDSGLTNISEDFAERILANTELKVFFRLSSQDTALKASELIGETTRVLKSTSAGSGVSASAQALQIGPNKALSDSANFGTGEREQAEPFVHQDVIKSLQPGECVILKSPRVWNIRVPMIELSPEIRRAIGPLRINHAKDNIARIKTFDAMKDVDDYILQAQRARVRPAKGETKGKDKDIPKDQPKAKEVNAEGYSELMPLPENAFEGIGE</sequence>
<accession>A0A1Q8Y8Y0</accession>
<dbReference type="Proteomes" id="UP000185911">
    <property type="component" value="Unassembled WGS sequence"/>
</dbReference>
<dbReference type="InterPro" id="IPR027417">
    <property type="entry name" value="P-loop_NTPase"/>
</dbReference>
<keyword evidence="2" id="KW-0812">Transmembrane</keyword>
<name>A0A1Q8Y8Y0_9BURK</name>
<dbReference type="PANTHER" id="PTHR30121:SF6">
    <property type="entry name" value="SLR6007 PROTEIN"/>
    <property type="match status" value="1"/>
</dbReference>
<feature type="transmembrane region" description="Helical" evidence="2">
    <location>
        <begin position="20"/>
        <end position="41"/>
    </location>
</feature>
<dbReference type="EMBL" id="MSYM01000020">
    <property type="protein sequence ID" value="OLP04458.1"/>
    <property type="molecule type" value="Genomic_DNA"/>
</dbReference>
<dbReference type="RefSeq" id="WP_075588256.1">
    <property type="nucleotide sequence ID" value="NZ_MSYM01000020.1"/>
</dbReference>
<proteinExistence type="predicted"/>
<dbReference type="Pfam" id="PF12696">
    <property type="entry name" value="TraG-D_C"/>
    <property type="match status" value="1"/>
</dbReference>
<comment type="caution">
    <text evidence="4">The sequence shown here is derived from an EMBL/GenBank/DDBJ whole genome shotgun (WGS) entry which is preliminary data.</text>
</comment>
<dbReference type="InterPro" id="IPR051162">
    <property type="entry name" value="T4SS_component"/>
</dbReference>
<feature type="compositionally biased region" description="Basic and acidic residues" evidence="1">
    <location>
        <begin position="637"/>
        <end position="659"/>
    </location>
</feature>
<evidence type="ECO:0000256" key="2">
    <source>
        <dbReference type="SAM" id="Phobius"/>
    </source>
</evidence>
<evidence type="ECO:0000313" key="5">
    <source>
        <dbReference type="Proteomes" id="UP000185911"/>
    </source>
</evidence>
<feature type="domain" description="TraD/TraG TraM recognition site" evidence="3">
    <location>
        <begin position="434"/>
        <end position="533"/>
    </location>
</feature>
<keyword evidence="2" id="KW-0472">Membrane</keyword>
<dbReference type="PANTHER" id="PTHR30121">
    <property type="entry name" value="UNCHARACTERIZED PROTEIN YJGR-RELATED"/>
    <property type="match status" value="1"/>
</dbReference>
<feature type="region of interest" description="Disordered" evidence="1">
    <location>
        <begin position="633"/>
        <end position="662"/>
    </location>
</feature>
<protein>
    <submittedName>
        <fullName evidence="4">Sex pilus assembly and mating pair formation</fullName>
    </submittedName>
</protein>
<organism evidence="4 5">
    <name type="scientific">Rhodoferax antarcticus ANT.BR</name>
    <dbReference type="NCBI Taxonomy" id="1111071"/>
    <lineage>
        <taxon>Bacteria</taxon>
        <taxon>Pseudomonadati</taxon>
        <taxon>Pseudomonadota</taxon>
        <taxon>Betaproteobacteria</taxon>
        <taxon>Burkholderiales</taxon>
        <taxon>Comamonadaceae</taxon>
        <taxon>Rhodoferax</taxon>
    </lineage>
</organism>
<evidence type="ECO:0000259" key="3">
    <source>
        <dbReference type="Pfam" id="PF12696"/>
    </source>
</evidence>
<keyword evidence="2" id="KW-1133">Transmembrane helix</keyword>
<reference evidence="4 5" key="1">
    <citation type="submission" date="2017-01" db="EMBL/GenBank/DDBJ databases">
        <title>Genome sequence of Rhodoferax antarcticus ANT.BR, a psychrophilic purple nonsulfur bacterium from an Antarctic microbial mat.</title>
        <authorList>
            <person name="Baker J."/>
            <person name="Riester C."/>
            <person name="Skinner B."/>
            <person name="Newell A."/>
            <person name="Swingley W."/>
            <person name="Madigan M."/>
            <person name="Jung D."/>
            <person name="Asao M."/>
            <person name="Chen M."/>
            <person name="Loughlin P."/>
            <person name="Pan H."/>
            <person name="Lin S."/>
            <person name="Li N."/>
            <person name="Shaw J."/>
            <person name="Prado M."/>
            <person name="Sherman C."/>
            <person name="Li X."/>
            <person name="Tang J."/>
            <person name="Blankenship R."/>
            <person name="Zhao T."/>
            <person name="Touchman J."/>
            <person name="Sattley M."/>
        </authorList>
    </citation>
    <scope>NUCLEOTIDE SEQUENCE [LARGE SCALE GENOMIC DNA]</scope>
    <source>
        <strain evidence="4 5">ANT.BR</strain>
    </source>
</reference>
<dbReference type="InterPro" id="IPR032689">
    <property type="entry name" value="TraG-D_C"/>
</dbReference>
<keyword evidence="5" id="KW-1185">Reference proteome</keyword>